<proteinExistence type="inferred from homology"/>
<dbReference type="HOGENOM" id="CLU_2372575_0_0_1"/>
<organism evidence="5 6">
    <name type="scientific">Phialophora macrospora</name>
    <dbReference type="NCBI Taxonomy" id="1851006"/>
    <lineage>
        <taxon>Eukaryota</taxon>
        <taxon>Fungi</taxon>
        <taxon>Dikarya</taxon>
        <taxon>Ascomycota</taxon>
        <taxon>Pezizomycotina</taxon>
        <taxon>Eurotiomycetes</taxon>
        <taxon>Chaetothyriomycetidae</taxon>
        <taxon>Chaetothyriales</taxon>
        <taxon>Herpotrichiellaceae</taxon>
        <taxon>Phialophora</taxon>
    </lineage>
</organism>
<dbReference type="InterPro" id="IPR051799">
    <property type="entry name" value="NADH_flavin_oxidoreductase"/>
</dbReference>
<accession>A0A0D2FVF1</accession>
<keyword evidence="6" id="KW-1185">Reference proteome</keyword>
<keyword evidence="4" id="KW-0560">Oxidoreductase</keyword>
<dbReference type="EMBL" id="KN846961">
    <property type="protein sequence ID" value="KIW63984.1"/>
    <property type="molecule type" value="Genomic_DNA"/>
</dbReference>
<evidence type="ECO:0000256" key="3">
    <source>
        <dbReference type="ARBA" id="ARBA00022643"/>
    </source>
</evidence>
<dbReference type="PANTHER" id="PTHR43656:SF5">
    <property type="entry name" value="NADH:FLAVIN OXIDOREDUCTASE_NADH OXIDASE N-TERMINAL DOMAIN-CONTAINING PROTEIN"/>
    <property type="match status" value="1"/>
</dbReference>
<keyword evidence="3" id="KW-0288">FMN</keyword>
<dbReference type="GO" id="GO:0016491">
    <property type="term" value="F:oxidoreductase activity"/>
    <property type="evidence" value="ECO:0007669"/>
    <property type="project" value="UniProtKB-KW"/>
</dbReference>
<evidence type="ECO:0000256" key="4">
    <source>
        <dbReference type="ARBA" id="ARBA00023002"/>
    </source>
</evidence>
<dbReference type="Proteomes" id="UP000054266">
    <property type="component" value="Unassembled WGS sequence"/>
</dbReference>
<gene>
    <name evidence="5" type="ORF">PV04_08944</name>
</gene>
<dbReference type="Gene3D" id="3.20.20.70">
    <property type="entry name" value="Aldolase class I"/>
    <property type="match status" value="1"/>
</dbReference>
<protein>
    <submittedName>
        <fullName evidence="5">Uncharacterized protein</fullName>
    </submittedName>
</protein>
<dbReference type="AlphaFoldDB" id="A0A0D2FVF1"/>
<evidence type="ECO:0000256" key="1">
    <source>
        <dbReference type="ARBA" id="ARBA00005979"/>
    </source>
</evidence>
<comment type="similarity">
    <text evidence="1">Belongs to the NADH:flavin oxidoreductase/NADH oxidase family.</text>
</comment>
<sequence>MPRAQRADLPKATCGIPTDGYIHLYKHWGEGDIGVIVADNIMVKYDAMEAFGNPILQDNHDNRVEQYRKIVKAAKAYGSLFINSYHIPDVRGVQH</sequence>
<dbReference type="PANTHER" id="PTHR43656">
    <property type="entry name" value="BINDING OXIDOREDUCTASE, PUTATIVE (AFU_ORTHOLOGUE AFUA_2G08260)-RELATED"/>
    <property type="match status" value="1"/>
</dbReference>
<evidence type="ECO:0000313" key="5">
    <source>
        <dbReference type="EMBL" id="KIW63984.1"/>
    </source>
</evidence>
<keyword evidence="2" id="KW-0285">Flavoprotein</keyword>
<evidence type="ECO:0000313" key="6">
    <source>
        <dbReference type="Proteomes" id="UP000054266"/>
    </source>
</evidence>
<dbReference type="STRING" id="5601.A0A0D2FVF1"/>
<name>A0A0D2FVF1_9EURO</name>
<dbReference type="SUPFAM" id="SSF51395">
    <property type="entry name" value="FMN-linked oxidoreductases"/>
    <property type="match status" value="1"/>
</dbReference>
<reference evidence="5 6" key="1">
    <citation type="submission" date="2015-01" db="EMBL/GenBank/DDBJ databases">
        <title>The Genome Sequence of Capronia semiimmersa CBS27337.</title>
        <authorList>
            <consortium name="The Broad Institute Genomics Platform"/>
            <person name="Cuomo C."/>
            <person name="de Hoog S."/>
            <person name="Gorbushina A."/>
            <person name="Stielow B."/>
            <person name="Teixiera M."/>
            <person name="Abouelleil A."/>
            <person name="Chapman S.B."/>
            <person name="Priest M."/>
            <person name="Young S.K."/>
            <person name="Wortman J."/>
            <person name="Nusbaum C."/>
            <person name="Birren B."/>
        </authorList>
    </citation>
    <scope>NUCLEOTIDE SEQUENCE [LARGE SCALE GENOMIC DNA]</scope>
    <source>
        <strain evidence="5 6">CBS 27337</strain>
    </source>
</reference>
<evidence type="ECO:0000256" key="2">
    <source>
        <dbReference type="ARBA" id="ARBA00022630"/>
    </source>
</evidence>
<dbReference type="InterPro" id="IPR013785">
    <property type="entry name" value="Aldolase_TIM"/>
</dbReference>